<comment type="caution">
    <text evidence="1">The sequence shown here is derived from an EMBL/GenBank/DDBJ whole genome shotgun (WGS) entry which is preliminary data.</text>
</comment>
<gene>
    <name evidence="1" type="ORF">GBAR_LOCUS12576</name>
</gene>
<proteinExistence type="predicted"/>
<organism evidence="1 2">
    <name type="scientific">Geodia barretti</name>
    <name type="common">Barrett's horny sponge</name>
    <dbReference type="NCBI Taxonomy" id="519541"/>
    <lineage>
        <taxon>Eukaryota</taxon>
        <taxon>Metazoa</taxon>
        <taxon>Porifera</taxon>
        <taxon>Demospongiae</taxon>
        <taxon>Heteroscleromorpha</taxon>
        <taxon>Tetractinellida</taxon>
        <taxon>Astrophorina</taxon>
        <taxon>Geodiidae</taxon>
        <taxon>Geodia</taxon>
    </lineage>
</organism>
<keyword evidence="2" id="KW-1185">Reference proteome</keyword>
<evidence type="ECO:0000313" key="1">
    <source>
        <dbReference type="EMBL" id="CAI8021148.1"/>
    </source>
</evidence>
<feature type="non-terminal residue" evidence="1">
    <location>
        <position position="32"/>
    </location>
</feature>
<dbReference type="EMBL" id="CASHTH010001870">
    <property type="protein sequence ID" value="CAI8021148.1"/>
    <property type="molecule type" value="Genomic_DNA"/>
</dbReference>
<name>A0AA35S0E3_GEOBA</name>
<accession>A0AA35S0E3</accession>
<sequence length="32" mass="3507">MVISELWLGEGGNLQRTVLVQSQSHVPMIGVQ</sequence>
<protein>
    <submittedName>
        <fullName evidence="1">Uncharacterized protein</fullName>
    </submittedName>
</protein>
<reference evidence="1" key="1">
    <citation type="submission" date="2023-03" db="EMBL/GenBank/DDBJ databases">
        <authorList>
            <person name="Steffen K."/>
            <person name="Cardenas P."/>
        </authorList>
    </citation>
    <scope>NUCLEOTIDE SEQUENCE</scope>
</reference>
<dbReference type="AlphaFoldDB" id="A0AA35S0E3"/>
<evidence type="ECO:0000313" key="2">
    <source>
        <dbReference type="Proteomes" id="UP001174909"/>
    </source>
</evidence>
<dbReference type="Proteomes" id="UP001174909">
    <property type="component" value="Unassembled WGS sequence"/>
</dbReference>